<reference evidence="5" key="1">
    <citation type="journal article" date="2016" name="Sci. Rep.">
        <title>Molecular characterization of firefly nuptial gifts: a multi-omics approach sheds light on postcopulatory sexual selection.</title>
        <authorList>
            <person name="Al-Wathiqui N."/>
            <person name="Fallon T.R."/>
            <person name="South A."/>
            <person name="Weng J.K."/>
            <person name="Lewis S.M."/>
        </authorList>
    </citation>
    <scope>NUCLEOTIDE SEQUENCE</scope>
</reference>
<dbReference type="CDD" id="cd00063">
    <property type="entry name" value="FN3"/>
    <property type="match status" value="1"/>
</dbReference>
<dbReference type="SUPFAM" id="SSF49265">
    <property type="entry name" value="Fibronectin type III"/>
    <property type="match status" value="1"/>
</dbReference>
<feature type="transmembrane region" description="Helical" evidence="3">
    <location>
        <begin position="908"/>
        <end position="935"/>
    </location>
</feature>
<feature type="region of interest" description="Disordered" evidence="2">
    <location>
        <begin position="723"/>
        <end position="748"/>
    </location>
</feature>
<dbReference type="GO" id="GO:0031430">
    <property type="term" value="C:M band"/>
    <property type="evidence" value="ECO:0007669"/>
    <property type="project" value="TreeGrafter"/>
</dbReference>
<feature type="compositionally biased region" description="Pro residues" evidence="2">
    <location>
        <begin position="667"/>
        <end position="676"/>
    </location>
</feature>
<dbReference type="GO" id="GO:0045214">
    <property type="term" value="P:sarcomere organization"/>
    <property type="evidence" value="ECO:0007669"/>
    <property type="project" value="TreeGrafter"/>
</dbReference>
<evidence type="ECO:0000259" key="4">
    <source>
        <dbReference type="PROSITE" id="PS50853"/>
    </source>
</evidence>
<dbReference type="PROSITE" id="PS50853">
    <property type="entry name" value="FN3"/>
    <property type="match status" value="1"/>
</dbReference>
<feature type="compositionally biased region" description="Low complexity" evidence="2">
    <location>
        <begin position="267"/>
        <end position="281"/>
    </location>
</feature>
<feature type="compositionally biased region" description="Basic and acidic residues" evidence="2">
    <location>
        <begin position="586"/>
        <end position="601"/>
    </location>
</feature>
<evidence type="ECO:0000256" key="1">
    <source>
        <dbReference type="ARBA" id="ARBA00022737"/>
    </source>
</evidence>
<keyword evidence="3" id="KW-0472">Membrane</keyword>
<feature type="region of interest" description="Disordered" evidence="2">
    <location>
        <begin position="239"/>
        <end position="290"/>
    </location>
</feature>
<accession>A0A1Y1NI66</accession>
<dbReference type="Gene3D" id="2.60.40.10">
    <property type="entry name" value="Immunoglobulins"/>
    <property type="match status" value="1"/>
</dbReference>
<dbReference type="InterPro" id="IPR050964">
    <property type="entry name" value="Striated_Muscle_Regulatory"/>
</dbReference>
<dbReference type="PANTHER" id="PTHR13817">
    <property type="entry name" value="TITIN"/>
    <property type="match status" value="1"/>
</dbReference>
<dbReference type="AlphaFoldDB" id="A0A1Y1NI66"/>
<keyword evidence="3" id="KW-1133">Transmembrane helix</keyword>
<feature type="region of interest" description="Disordered" evidence="2">
    <location>
        <begin position="93"/>
        <end position="166"/>
    </location>
</feature>
<dbReference type="PRINTS" id="PR00014">
    <property type="entry name" value="FNTYPEIII"/>
</dbReference>
<dbReference type="EMBL" id="GEZM01001691">
    <property type="protein sequence ID" value="JAV97574.1"/>
    <property type="molecule type" value="Transcribed_RNA"/>
</dbReference>
<protein>
    <recommendedName>
        <fullName evidence="4">Fibronectin type-III domain-containing protein</fullName>
    </recommendedName>
</protein>
<name>A0A1Y1NI66_PHOPY</name>
<dbReference type="InterPro" id="IPR036116">
    <property type="entry name" value="FN3_sf"/>
</dbReference>
<dbReference type="InterPro" id="IPR003961">
    <property type="entry name" value="FN3_dom"/>
</dbReference>
<keyword evidence="1" id="KW-0677">Repeat</keyword>
<sequence length="955" mass="107513">MTLGKSVTLAWNLPPDDGGCKIGNYIVEYFRLGWDVWLKAATCRQLTTTIGELIEGSEYKFRIKAESPYGISDPSEESDTIFIPDAKRGILSPAIRSQSQPRDIPNEPPSPTKRKPRSSSTTRPETAKPPTPSYFYDGGIPKRPARTKIKSPTLSPEASPVVNRRKINPDLTKHILDRTSVARDLAYGSPEIKMEQPQFGVALGTDKKKYHSQNLDKLPNAAVKSTVSVVHYQRPTVEYTEVTSRKSPQRVIAKEKSPSPLPRTRSKSPSPLRSRSRSPSPAQDKNNPLSDSSEFMLVLLPENQKDKGNAMGTDFSFDQQSIAPPMSLSAPELGAEELLFHPLRCSVSSSELLYENTLKRFQEYAEEHTQQSSKVDIPKIQINSKDNQLIVGLERSNSLRRRSSGGLIVPQHQSWNYRRHSLKNTHDVSEVPENTLRRYPIVLDNKSAEEDIPIQTKSIESKRESFAQRQRSQSEEREEEEFEKIRTKMATQKKEPKKAVAVVQETEWDDERHEDSVSESESDSFQEYRAAANRKFIPEDEDTYHPGFKQQHKANSNQPFEILTKPSPLPDPNFVPKPILKKKALKDHPDKSSRKSTDTNKLRQKSPPSTNARGASEGSLKARSFSLFPQAKQSKKKGQDKEMFRKRTSSPAVPARQPLAENFAPLSRPPQSPIVSPPKRAEEEIRVVVDHYGDIVRSYGNKNRPTPRVILNCDDLKAAAARQSEEDWRELSEPEIDTEEERQVKVERKSSFIEVSSALLKQVKQTVSAAFASDPMDDDIISPDAESVPAIQRRGSAQLNKRKVKPTAKSDGGKSKKSPQPRGENWSSLRAPSPSPGKSSPTAMRRNSLTPPGGAVRRNSPGSISPIPFAKNKASPSKFDDPRYSVKDDLTIRAELKVRSTMDYITDLAMFIVACWLYFFTNELFAIPVLLVMVYRQLKEEIMSWITGKDKSRRK</sequence>
<feature type="region of interest" description="Disordered" evidence="2">
    <location>
        <begin position="452"/>
        <end position="679"/>
    </location>
</feature>
<dbReference type="InterPro" id="IPR013783">
    <property type="entry name" value="Ig-like_fold"/>
</dbReference>
<feature type="domain" description="Fibronectin type-III" evidence="4">
    <location>
        <begin position="1"/>
        <end position="86"/>
    </location>
</feature>
<proteinExistence type="predicted"/>
<organism evidence="5">
    <name type="scientific">Photinus pyralis</name>
    <name type="common">Common eastern firefly</name>
    <name type="synonym">Lampyris pyralis</name>
    <dbReference type="NCBI Taxonomy" id="7054"/>
    <lineage>
        <taxon>Eukaryota</taxon>
        <taxon>Metazoa</taxon>
        <taxon>Ecdysozoa</taxon>
        <taxon>Arthropoda</taxon>
        <taxon>Hexapoda</taxon>
        <taxon>Insecta</taxon>
        <taxon>Pterygota</taxon>
        <taxon>Neoptera</taxon>
        <taxon>Endopterygota</taxon>
        <taxon>Coleoptera</taxon>
        <taxon>Polyphaga</taxon>
        <taxon>Elateriformia</taxon>
        <taxon>Elateroidea</taxon>
        <taxon>Lampyridae</taxon>
        <taxon>Lampyrinae</taxon>
        <taxon>Photinus</taxon>
    </lineage>
</organism>
<evidence type="ECO:0000256" key="2">
    <source>
        <dbReference type="SAM" id="MobiDB-lite"/>
    </source>
</evidence>
<keyword evidence="3" id="KW-0812">Transmembrane</keyword>
<evidence type="ECO:0000256" key="3">
    <source>
        <dbReference type="SAM" id="Phobius"/>
    </source>
</evidence>
<evidence type="ECO:0000313" key="5">
    <source>
        <dbReference type="EMBL" id="JAV97574.1"/>
    </source>
</evidence>
<feature type="region of interest" description="Disordered" evidence="2">
    <location>
        <begin position="792"/>
        <end position="882"/>
    </location>
</feature>
<feature type="compositionally biased region" description="Polar residues" evidence="2">
    <location>
        <begin position="825"/>
        <end position="850"/>
    </location>
</feature>
<feature type="compositionally biased region" description="Basic and acidic residues" evidence="2">
    <location>
        <begin position="723"/>
        <end position="732"/>
    </location>
</feature>
<dbReference type="PANTHER" id="PTHR13817:SF167">
    <property type="entry name" value="MYOMESIN AND MYOSIN BINDING PROTEIN"/>
    <property type="match status" value="1"/>
</dbReference>